<dbReference type="GO" id="GO:0003677">
    <property type="term" value="F:DNA binding"/>
    <property type="evidence" value="ECO:0007669"/>
    <property type="project" value="UniProtKB-UniRule"/>
</dbReference>
<keyword evidence="1" id="KW-0805">Transcription regulation</keyword>
<dbReference type="KEGG" id="rdp:RD2015_2526"/>
<dbReference type="Gene3D" id="1.10.10.60">
    <property type="entry name" value="Homeodomain-like"/>
    <property type="match status" value="1"/>
</dbReference>
<dbReference type="SUPFAM" id="SSF46689">
    <property type="entry name" value="Homeodomain-like"/>
    <property type="match status" value="1"/>
</dbReference>
<dbReference type="InterPro" id="IPR001647">
    <property type="entry name" value="HTH_TetR"/>
</dbReference>
<accession>A0A0U2U462</accession>
<dbReference type="OrthoDB" id="9798857at2"/>
<reference evidence="4 5" key="1">
    <citation type="submission" date="2015-12" db="EMBL/GenBank/DDBJ databases">
        <title>Complete genome of Roseateles depolymerans KCTC 42856.</title>
        <authorList>
            <person name="Kim K.M."/>
        </authorList>
    </citation>
    <scope>NUCLEOTIDE SEQUENCE [LARGE SCALE GENOMIC DNA]</scope>
    <source>
        <strain evidence="4 5">KCTC 42856</strain>
    </source>
</reference>
<organism evidence="4 5">
    <name type="scientific">Roseateles depolymerans</name>
    <dbReference type="NCBI Taxonomy" id="76731"/>
    <lineage>
        <taxon>Bacteria</taxon>
        <taxon>Pseudomonadati</taxon>
        <taxon>Pseudomonadota</taxon>
        <taxon>Betaproteobacteria</taxon>
        <taxon>Burkholderiales</taxon>
        <taxon>Sphaerotilaceae</taxon>
        <taxon>Roseateles</taxon>
    </lineage>
</organism>
<dbReference type="Pfam" id="PF16925">
    <property type="entry name" value="TetR_C_13"/>
    <property type="match status" value="1"/>
</dbReference>
<dbReference type="Pfam" id="PF00440">
    <property type="entry name" value="TetR_N"/>
    <property type="match status" value="1"/>
</dbReference>
<dbReference type="InterPro" id="IPR011075">
    <property type="entry name" value="TetR_C"/>
</dbReference>
<keyword evidence="5" id="KW-1185">Reference proteome</keyword>
<dbReference type="PROSITE" id="PS50977">
    <property type="entry name" value="HTH_TETR_2"/>
    <property type="match status" value="1"/>
</dbReference>
<evidence type="ECO:0000313" key="4">
    <source>
        <dbReference type="EMBL" id="ALV06993.1"/>
    </source>
</evidence>
<evidence type="ECO:0000313" key="5">
    <source>
        <dbReference type="Proteomes" id="UP000060699"/>
    </source>
</evidence>
<sequence>MRYDAQHKQRTREKVVAATAKAIRRHGPESIGIASLMGQVGLTHGGFYAHFSSKDDLLREAILWMFDESYALLLEALQDLPPPQRLVALVERYLSPEHCEQRDMGCPMAALSGDLPRMTQTVRAAFLEGAKRSLNRLASLLEEAGYADTQALALSIQSEMLGAVALARAMPDTAFAQTVLTSCRDQIVHRLQLRDVPAP</sequence>
<gene>
    <name evidence="4" type="ORF">RD2015_2526</name>
</gene>
<dbReference type="InterPro" id="IPR009057">
    <property type="entry name" value="Homeodomain-like_sf"/>
</dbReference>
<dbReference type="InterPro" id="IPR036271">
    <property type="entry name" value="Tet_transcr_reg_TetR-rel_C_sf"/>
</dbReference>
<dbReference type="PATRIC" id="fig|76731.3.peg.2584"/>
<dbReference type="STRING" id="76731.RD2015_2526"/>
<dbReference type="AlphaFoldDB" id="A0A0U2U462"/>
<dbReference type="Proteomes" id="UP000060699">
    <property type="component" value="Chromosome"/>
</dbReference>
<dbReference type="SUPFAM" id="SSF48498">
    <property type="entry name" value="Tetracyclin repressor-like, C-terminal domain"/>
    <property type="match status" value="1"/>
</dbReference>
<keyword evidence="3" id="KW-0804">Transcription</keyword>
<dbReference type="Gene3D" id="1.10.357.10">
    <property type="entry name" value="Tetracycline Repressor, domain 2"/>
    <property type="match status" value="1"/>
</dbReference>
<evidence type="ECO:0000256" key="2">
    <source>
        <dbReference type="ARBA" id="ARBA00023125"/>
    </source>
</evidence>
<evidence type="ECO:0000256" key="1">
    <source>
        <dbReference type="ARBA" id="ARBA00023015"/>
    </source>
</evidence>
<dbReference type="RefSeq" id="WP_058935183.1">
    <property type="nucleotide sequence ID" value="NZ_CP013729.1"/>
</dbReference>
<dbReference type="EMBL" id="CP013729">
    <property type="protein sequence ID" value="ALV06993.1"/>
    <property type="molecule type" value="Genomic_DNA"/>
</dbReference>
<dbReference type="PANTHER" id="PTHR47506:SF7">
    <property type="entry name" value="TRANSCRIPTIONAL REGULATORY PROTEIN"/>
    <property type="match status" value="1"/>
</dbReference>
<keyword evidence="2" id="KW-0238">DNA-binding</keyword>
<evidence type="ECO:0000256" key="3">
    <source>
        <dbReference type="ARBA" id="ARBA00023163"/>
    </source>
</evidence>
<protein>
    <submittedName>
        <fullName evidence="4">TetR family transcriptional regulator</fullName>
    </submittedName>
</protein>
<name>A0A0U2U462_9BURK</name>
<dbReference type="PANTHER" id="PTHR47506">
    <property type="entry name" value="TRANSCRIPTIONAL REGULATORY PROTEIN"/>
    <property type="match status" value="1"/>
</dbReference>
<proteinExistence type="predicted"/>